<dbReference type="PROSITE" id="PS50883">
    <property type="entry name" value="EAL"/>
    <property type="match status" value="1"/>
</dbReference>
<dbReference type="InterPro" id="IPR013655">
    <property type="entry name" value="PAS_fold_3"/>
</dbReference>
<dbReference type="SUPFAM" id="SSF55785">
    <property type="entry name" value="PYP-like sensor domain (PAS domain)"/>
    <property type="match status" value="3"/>
</dbReference>
<dbReference type="InterPro" id="IPR043128">
    <property type="entry name" value="Rev_trsase/Diguanyl_cyclase"/>
</dbReference>
<organism evidence="5 6">
    <name type="scientific">Lottiidibacillus patelloidae</name>
    <dbReference type="NCBI Taxonomy" id="2670334"/>
    <lineage>
        <taxon>Bacteria</taxon>
        <taxon>Bacillati</taxon>
        <taxon>Bacillota</taxon>
        <taxon>Bacilli</taxon>
        <taxon>Bacillales</taxon>
        <taxon>Bacillaceae</taxon>
        <taxon>Lottiidibacillus</taxon>
    </lineage>
</organism>
<dbReference type="SMART" id="SM00267">
    <property type="entry name" value="GGDEF"/>
    <property type="match status" value="1"/>
</dbReference>
<dbReference type="InterPro" id="IPR035965">
    <property type="entry name" value="PAS-like_dom_sf"/>
</dbReference>
<feature type="domain" description="GGDEF" evidence="4">
    <location>
        <begin position="423"/>
        <end position="555"/>
    </location>
</feature>
<dbReference type="InterPro" id="IPR000700">
    <property type="entry name" value="PAS-assoc_C"/>
</dbReference>
<dbReference type="InterPro" id="IPR035919">
    <property type="entry name" value="EAL_sf"/>
</dbReference>
<dbReference type="CDD" id="cd00130">
    <property type="entry name" value="PAS"/>
    <property type="match status" value="2"/>
</dbReference>
<dbReference type="Gene3D" id="3.30.70.270">
    <property type="match status" value="1"/>
</dbReference>
<dbReference type="CDD" id="cd01948">
    <property type="entry name" value="EAL"/>
    <property type="match status" value="1"/>
</dbReference>
<dbReference type="InterPro" id="IPR029787">
    <property type="entry name" value="Nucleotide_cyclase"/>
</dbReference>
<dbReference type="SMART" id="SM00091">
    <property type="entry name" value="PAS"/>
    <property type="match status" value="3"/>
</dbReference>
<feature type="domain" description="EAL" evidence="3">
    <location>
        <begin position="564"/>
        <end position="818"/>
    </location>
</feature>
<dbReference type="PROSITE" id="PS50113">
    <property type="entry name" value="PAC"/>
    <property type="match status" value="2"/>
</dbReference>
<dbReference type="Pfam" id="PF08448">
    <property type="entry name" value="PAS_4"/>
    <property type="match status" value="1"/>
</dbReference>
<dbReference type="Proteomes" id="UP000217083">
    <property type="component" value="Unassembled WGS sequence"/>
</dbReference>
<accession>A0A263BX61</accession>
<feature type="domain" description="PAC" evidence="2">
    <location>
        <begin position="92"/>
        <end position="147"/>
    </location>
</feature>
<dbReference type="InterPro" id="IPR001633">
    <property type="entry name" value="EAL_dom"/>
</dbReference>
<reference evidence="5 6" key="2">
    <citation type="submission" date="2017-09" db="EMBL/GenBank/DDBJ databases">
        <title>Bacillus patelloidae sp. nov., isolated from the intestinal tract of a marine limpet.</title>
        <authorList>
            <person name="Liu R."/>
            <person name="Dong C."/>
            <person name="Shao Z."/>
        </authorList>
    </citation>
    <scope>NUCLEOTIDE SEQUENCE [LARGE SCALE GENOMIC DNA]</scope>
    <source>
        <strain evidence="5 6">SA5d-4</strain>
    </source>
</reference>
<dbReference type="SMART" id="SM00086">
    <property type="entry name" value="PAC"/>
    <property type="match status" value="2"/>
</dbReference>
<comment type="caution">
    <text evidence="5">The sequence shown here is derived from an EMBL/GenBank/DDBJ whole genome shotgun (WGS) entry which is preliminary data.</text>
</comment>
<dbReference type="InterPro" id="IPR000014">
    <property type="entry name" value="PAS"/>
</dbReference>
<gene>
    <name evidence="5" type="ORF">CIB95_01610</name>
</gene>
<evidence type="ECO:0000259" key="3">
    <source>
        <dbReference type="PROSITE" id="PS50883"/>
    </source>
</evidence>
<proteinExistence type="predicted"/>
<dbReference type="PANTHER" id="PTHR44757">
    <property type="entry name" value="DIGUANYLATE CYCLASE DGCP"/>
    <property type="match status" value="1"/>
</dbReference>
<protein>
    <recommendedName>
        <fullName evidence="7">GGDEF domain-containing protein</fullName>
    </recommendedName>
</protein>
<dbReference type="FunFam" id="3.20.20.450:FF:000001">
    <property type="entry name" value="Cyclic di-GMP phosphodiesterase yahA"/>
    <property type="match status" value="1"/>
</dbReference>
<feature type="domain" description="PAS" evidence="1">
    <location>
        <begin position="269"/>
        <end position="339"/>
    </location>
</feature>
<evidence type="ECO:0000313" key="5">
    <source>
        <dbReference type="EMBL" id="OZM58294.1"/>
    </source>
</evidence>
<dbReference type="SMART" id="SM00052">
    <property type="entry name" value="EAL"/>
    <property type="match status" value="1"/>
</dbReference>
<dbReference type="PROSITE" id="PS50887">
    <property type="entry name" value="GGDEF"/>
    <property type="match status" value="1"/>
</dbReference>
<evidence type="ECO:0008006" key="7">
    <source>
        <dbReference type="Google" id="ProtNLM"/>
    </source>
</evidence>
<keyword evidence="6" id="KW-1185">Reference proteome</keyword>
<dbReference type="InterPro" id="IPR013656">
    <property type="entry name" value="PAS_4"/>
</dbReference>
<dbReference type="RefSeq" id="WP_094920937.1">
    <property type="nucleotide sequence ID" value="NZ_NPIA01000001.1"/>
</dbReference>
<evidence type="ECO:0000259" key="1">
    <source>
        <dbReference type="PROSITE" id="PS50112"/>
    </source>
</evidence>
<evidence type="ECO:0000259" key="2">
    <source>
        <dbReference type="PROSITE" id="PS50113"/>
    </source>
</evidence>
<dbReference type="InterPro" id="IPR052155">
    <property type="entry name" value="Biofilm_reg_signaling"/>
</dbReference>
<dbReference type="SUPFAM" id="SSF55073">
    <property type="entry name" value="Nucleotide cyclase"/>
    <property type="match status" value="1"/>
</dbReference>
<dbReference type="SUPFAM" id="SSF141868">
    <property type="entry name" value="EAL domain-like"/>
    <property type="match status" value="1"/>
</dbReference>
<dbReference type="InterPro" id="IPR001610">
    <property type="entry name" value="PAC"/>
</dbReference>
<reference evidence="6" key="1">
    <citation type="submission" date="2017-08" db="EMBL/GenBank/DDBJ databases">
        <authorList>
            <person name="Huang Z."/>
        </authorList>
    </citation>
    <scope>NUCLEOTIDE SEQUENCE [LARGE SCALE GENOMIC DNA]</scope>
    <source>
        <strain evidence="6">SA5d-4</strain>
    </source>
</reference>
<dbReference type="InterPro" id="IPR000160">
    <property type="entry name" value="GGDEF_dom"/>
</dbReference>
<dbReference type="Pfam" id="PF00990">
    <property type="entry name" value="GGDEF"/>
    <property type="match status" value="1"/>
</dbReference>
<dbReference type="Pfam" id="PF13426">
    <property type="entry name" value="PAS_9"/>
    <property type="match status" value="1"/>
</dbReference>
<dbReference type="PROSITE" id="PS50112">
    <property type="entry name" value="PAS"/>
    <property type="match status" value="2"/>
</dbReference>
<dbReference type="Pfam" id="PF08447">
    <property type="entry name" value="PAS_3"/>
    <property type="match status" value="1"/>
</dbReference>
<dbReference type="Pfam" id="PF00563">
    <property type="entry name" value="EAL"/>
    <property type="match status" value="1"/>
</dbReference>
<name>A0A263BX61_9BACI</name>
<dbReference type="AlphaFoldDB" id="A0A263BX61"/>
<evidence type="ECO:0000259" key="4">
    <source>
        <dbReference type="PROSITE" id="PS50887"/>
    </source>
</evidence>
<dbReference type="NCBIfam" id="TIGR00254">
    <property type="entry name" value="GGDEF"/>
    <property type="match status" value="1"/>
</dbReference>
<evidence type="ECO:0000313" key="6">
    <source>
        <dbReference type="Proteomes" id="UP000217083"/>
    </source>
</evidence>
<dbReference type="PANTHER" id="PTHR44757:SF2">
    <property type="entry name" value="BIOFILM ARCHITECTURE MAINTENANCE PROTEIN MBAA"/>
    <property type="match status" value="1"/>
</dbReference>
<dbReference type="CDD" id="cd01949">
    <property type="entry name" value="GGDEF"/>
    <property type="match status" value="1"/>
</dbReference>
<dbReference type="NCBIfam" id="TIGR00229">
    <property type="entry name" value="sensory_box"/>
    <property type="match status" value="3"/>
</dbReference>
<feature type="domain" description="PAS" evidence="1">
    <location>
        <begin position="22"/>
        <end position="92"/>
    </location>
</feature>
<sequence length="827" mass="94853">MSERILDSIDKKKLKNEIDEKMNSQLKLLWDNTADAVFMFDSKGEITHVNPSFTKMLGWSEHEILSRNDISIIPKHYKNDQKKVLQRILNGEVISFHYTERSRKDGKNIHVLASYHPIKDDNGAVIGATAMYKDMSEQVRIEQALSESEKRYQQLIEHTPYMIVVHDDMNILYINNAGVQTLCATNKSEIYERTIYSFVNSDLEDELANILAKLKKTNRSELIINSLDGRKINVDCTTIPITYLGRRAYQSVLHDVTKRKRAEKALRNSEKDYRTITEYSTDMISVLNRRGKVIYASPSHETILGYDAKELIDSNLYAIIHPEDRKKVLQVFSTGVSKRQGQTVECRLKKTNNSWVWVEARGTPFINEKGELEKVVIVKRDITERKIYEAELEYMAFQDSLTGLPNRRSFLHQLDMLVESDNATFTIFYLDVDRFKYVNDSLGHHKGDELLKAIAKRLEESSGFDNVARLSGDEFVLLTKDLKNEEEIIQRANKLLSIFKDAFSINNFDFHLGASIGIATYPKDGEDALSLLKNADSAMYESKGNGKNQYHLYLPSMNERTFEWLVLENDLHKALEKGEFFIEYQPRIDMKNEQVAGAEALIRWQHPTYNRVNPANFIPLAEETGLIIPIGKWVLETACRQLKSWHEAGFTNLKISVNFSARQFLSENLIKDVAAVISDSKISPQHLEIEITESTLLQNELVVLAALRELMEMGVQITLDDFGTGYASLTYLTKYQVNALKIDKSFIKDISKNPEKDAITTAVITLAHSLNMQVVAEGVEYYEDYEHLLSKNTDEIQGYFISRPISPEKFLMALKKGTFTKCFKKHS</sequence>
<dbReference type="Gene3D" id="3.20.20.450">
    <property type="entry name" value="EAL domain"/>
    <property type="match status" value="1"/>
</dbReference>
<dbReference type="EMBL" id="NPIA01000001">
    <property type="protein sequence ID" value="OZM58294.1"/>
    <property type="molecule type" value="Genomic_DNA"/>
</dbReference>
<dbReference type="Gene3D" id="3.30.450.20">
    <property type="entry name" value="PAS domain"/>
    <property type="match status" value="3"/>
</dbReference>
<feature type="domain" description="PAC" evidence="2">
    <location>
        <begin position="342"/>
        <end position="394"/>
    </location>
</feature>